<dbReference type="PROSITE" id="PS00201">
    <property type="entry name" value="FLAVODOXIN"/>
    <property type="match status" value="1"/>
</dbReference>
<evidence type="ECO:0000259" key="1">
    <source>
        <dbReference type="PROSITE" id="PS50902"/>
    </source>
</evidence>
<dbReference type="GO" id="GO:0009055">
    <property type="term" value="F:electron transfer activity"/>
    <property type="evidence" value="ECO:0007669"/>
    <property type="project" value="InterPro"/>
</dbReference>
<dbReference type="EMBL" id="MGDJ01000022">
    <property type="protein sequence ID" value="OGL52754.1"/>
    <property type="molecule type" value="Genomic_DNA"/>
</dbReference>
<name>A0A1F7SHP7_9BACT</name>
<evidence type="ECO:0000313" key="2">
    <source>
        <dbReference type="EMBL" id="OGL52754.1"/>
    </source>
</evidence>
<dbReference type="InterPro" id="IPR001226">
    <property type="entry name" value="Flavodoxin_CS"/>
</dbReference>
<dbReference type="PROSITE" id="PS50902">
    <property type="entry name" value="FLAVODOXIN_LIKE"/>
    <property type="match status" value="1"/>
</dbReference>
<feature type="domain" description="Flavodoxin-like" evidence="1">
    <location>
        <begin position="3"/>
        <end position="142"/>
    </location>
</feature>
<evidence type="ECO:0000313" key="3">
    <source>
        <dbReference type="Proteomes" id="UP000185874"/>
    </source>
</evidence>
<accession>A0A1F7SHP7</accession>
<dbReference type="SUPFAM" id="SSF52218">
    <property type="entry name" value="Flavoproteins"/>
    <property type="match status" value="1"/>
</dbReference>
<gene>
    <name evidence="2" type="ORF">A3K55_01330</name>
</gene>
<dbReference type="InterPro" id="IPR008254">
    <property type="entry name" value="Flavodoxin/NO_synth"/>
</dbReference>
<dbReference type="InterPro" id="IPR029039">
    <property type="entry name" value="Flavoprotein-like_sf"/>
</dbReference>
<dbReference type="AlphaFoldDB" id="A0A1F7SHP7"/>
<organism evidence="2 3">
    <name type="scientific">Candidatus Shapirobacteria bacterium RBG_13_44_7</name>
    <dbReference type="NCBI Taxonomy" id="1802149"/>
    <lineage>
        <taxon>Bacteria</taxon>
        <taxon>Candidatus Shapironibacteriota</taxon>
    </lineage>
</organism>
<protein>
    <recommendedName>
        <fullName evidence="1">Flavodoxin-like domain-containing protein</fullName>
    </recommendedName>
</protein>
<comment type="caution">
    <text evidence="2">The sequence shown here is derived from an EMBL/GenBank/DDBJ whole genome shotgun (WGS) entry which is preliminary data.</text>
</comment>
<sequence length="145" mass="15921">MKKLVVYDSNFGNTKLVAEVIAKELGKETGVVAVADLRDKDLEGVEGLVVGSPIIGWRPSERMGSFLDGLKKEQLKGVRATSFDTRVKLFIHGEAAEKIAKKLEVVGAKILVKPEGFYVGGKEGPLLKGEIERARKWAGKIKEEW</sequence>
<dbReference type="Gene3D" id="3.40.50.360">
    <property type="match status" value="1"/>
</dbReference>
<dbReference type="Proteomes" id="UP000185874">
    <property type="component" value="Unassembled WGS sequence"/>
</dbReference>
<dbReference type="Pfam" id="PF12641">
    <property type="entry name" value="Flavodoxin_3"/>
    <property type="match status" value="1"/>
</dbReference>
<reference evidence="2 3" key="1">
    <citation type="journal article" date="2016" name="Nat. Commun.">
        <title>Thousands of microbial genomes shed light on interconnected biogeochemical processes in an aquifer system.</title>
        <authorList>
            <person name="Anantharaman K."/>
            <person name="Brown C.T."/>
            <person name="Hug L.A."/>
            <person name="Sharon I."/>
            <person name="Castelle C.J."/>
            <person name="Probst A.J."/>
            <person name="Thomas B.C."/>
            <person name="Singh A."/>
            <person name="Wilkins M.J."/>
            <person name="Karaoz U."/>
            <person name="Brodie E.L."/>
            <person name="Williams K.H."/>
            <person name="Hubbard S.S."/>
            <person name="Banfield J.F."/>
        </authorList>
    </citation>
    <scope>NUCLEOTIDE SEQUENCE [LARGE SCALE GENOMIC DNA]</scope>
</reference>
<proteinExistence type="predicted"/>
<dbReference type="GO" id="GO:0010181">
    <property type="term" value="F:FMN binding"/>
    <property type="evidence" value="ECO:0007669"/>
    <property type="project" value="InterPro"/>
</dbReference>